<dbReference type="PATRIC" id="fig|883114.3.peg.1589"/>
<name>H3NQI1_9FIRM</name>
<dbReference type="Gene3D" id="3.40.50.300">
    <property type="entry name" value="P-loop containing nucleotide triphosphate hydrolases"/>
    <property type="match status" value="1"/>
</dbReference>
<dbReference type="EMBL" id="AGEI01000029">
    <property type="protein sequence ID" value="EHR32311.1"/>
    <property type="molecule type" value="Genomic_DNA"/>
</dbReference>
<organism evidence="3 4">
    <name type="scientific">Helcococcus kunzii ATCC 51366</name>
    <dbReference type="NCBI Taxonomy" id="883114"/>
    <lineage>
        <taxon>Bacteria</taxon>
        <taxon>Bacillati</taxon>
        <taxon>Bacillota</taxon>
        <taxon>Tissierellia</taxon>
        <taxon>Tissierellales</taxon>
        <taxon>Peptoniphilaceae</taxon>
        <taxon>Helcococcus</taxon>
    </lineage>
</organism>
<dbReference type="InterPro" id="IPR041682">
    <property type="entry name" value="AAA_14"/>
</dbReference>
<dbReference type="InterPro" id="IPR027417">
    <property type="entry name" value="P-loop_NTPase"/>
</dbReference>
<evidence type="ECO:0000259" key="1">
    <source>
        <dbReference type="Pfam" id="PF13173"/>
    </source>
</evidence>
<feature type="domain" description="DUF4143" evidence="2">
    <location>
        <begin position="201"/>
        <end position="347"/>
    </location>
</feature>
<evidence type="ECO:0000313" key="3">
    <source>
        <dbReference type="EMBL" id="EHR32311.1"/>
    </source>
</evidence>
<dbReference type="Pfam" id="PF13173">
    <property type="entry name" value="AAA_14"/>
    <property type="match status" value="1"/>
</dbReference>
<dbReference type="PANTHER" id="PTHR33295:SF20">
    <property type="entry name" value="ATPASE"/>
    <property type="match status" value="1"/>
</dbReference>
<evidence type="ECO:0000259" key="2">
    <source>
        <dbReference type="Pfam" id="PF13635"/>
    </source>
</evidence>
<dbReference type="OrthoDB" id="9801684at2"/>
<dbReference type="RefSeq" id="WP_005399107.1">
    <property type="nucleotide sequence ID" value="NZ_JH601088.1"/>
</dbReference>
<dbReference type="PANTHER" id="PTHR33295">
    <property type="entry name" value="ATPASE"/>
    <property type="match status" value="1"/>
</dbReference>
<dbReference type="SUPFAM" id="SSF52540">
    <property type="entry name" value="P-loop containing nucleoside triphosphate hydrolases"/>
    <property type="match status" value="1"/>
</dbReference>
<dbReference type="InterPro" id="IPR025420">
    <property type="entry name" value="DUF4143"/>
</dbReference>
<gene>
    <name evidence="3" type="ORF">HMPREF9709_01592</name>
</gene>
<dbReference type="AlphaFoldDB" id="H3NQI1"/>
<accession>H3NQI1</accession>
<keyword evidence="4" id="KW-1185">Reference proteome</keyword>
<protein>
    <submittedName>
        <fullName evidence="3">Uncharacterized protein</fullName>
    </submittedName>
</protein>
<comment type="caution">
    <text evidence="3">The sequence shown here is derived from an EMBL/GenBank/DDBJ whole genome shotgun (WGS) entry which is preliminary data.</text>
</comment>
<dbReference type="STRING" id="883114.HMPREF9709_01592"/>
<dbReference type="eggNOG" id="COG1373">
    <property type="taxonomic scope" value="Bacteria"/>
</dbReference>
<dbReference type="Pfam" id="PF13635">
    <property type="entry name" value="DUF4143"/>
    <property type="match status" value="1"/>
</dbReference>
<evidence type="ECO:0000313" key="4">
    <source>
        <dbReference type="Proteomes" id="UP000004191"/>
    </source>
</evidence>
<proteinExistence type="predicted"/>
<dbReference type="GeneID" id="96999534"/>
<sequence length="400" mass="47742">MKTIEREIYLDRIKKFIDIPVIKILVGMRRVGKSTLMEQIKDNLLSKVKEKNKIYMNFESFKFSDIKNEKNLYEYIYEKIENSKERFYLFFDEIQLVENWQRAINSFRVDFNCDIYITGSNSSLLSGDLSSLLAGRFVEFQIKPFTFIEFKELYSHSGLNNTDLFRKYIELGGMPLLKYFNFEKEPSFKYLRDVYNTVIVKDVLTYNNIRDVDLFNRILNYTIENIAQTFSATSIRNYLKNKGLRVSIDTVLNYLEMCRDAFIIDKVSRYDYIGKKVLKIEEKYFINDHGFREAIGFSNTKNIERTLENIIYNELISRNYKVKVGRIGECEIDFIAEKDKEVKYFQISYLLETEKTRDREFGVYKNITDNYPKYVLSMDENDFSQNGIIHKNIIDFLLER</sequence>
<feature type="domain" description="AAA" evidence="1">
    <location>
        <begin position="22"/>
        <end position="150"/>
    </location>
</feature>
<dbReference type="HOGENOM" id="CLU_041527_1_1_9"/>
<reference evidence="3 4" key="1">
    <citation type="submission" date="2012-01" db="EMBL/GenBank/DDBJ databases">
        <title>The Genome Sequence of Helcococcus kunzii ATCC 51366.</title>
        <authorList>
            <consortium name="The Broad Institute Genome Sequencing Platform"/>
            <person name="Earl A."/>
            <person name="Ward D."/>
            <person name="Feldgarden M."/>
            <person name="Gevers D."/>
            <person name="Huys G."/>
            <person name="Young S.K."/>
            <person name="Zeng Q."/>
            <person name="Gargeya S."/>
            <person name="Fitzgerald M."/>
            <person name="Haas B."/>
            <person name="Abouelleil A."/>
            <person name="Alvarado L."/>
            <person name="Arachchi H.M."/>
            <person name="Berlin A."/>
            <person name="Chapman S.B."/>
            <person name="Gearin G."/>
            <person name="Goldberg J."/>
            <person name="Griggs A."/>
            <person name="Gujja S."/>
            <person name="Hansen M."/>
            <person name="Heiman D."/>
            <person name="Howarth C."/>
            <person name="Larimer J."/>
            <person name="Lui A."/>
            <person name="MacDonald P.J.P."/>
            <person name="McCowen C."/>
            <person name="Montmayeur A."/>
            <person name="Murphy C."/>
            <person name="Neiman D."/>
            <person name="Pearson M."/>
            <person name="Priest M."/>
            <person name="Roberts A."/>
            <person name="Saif S."/>
            <person name="Shea T."/>
            <person name="Sisk P."/>
            <person name="Stolte C."/>
            <person name="Sykes S."/>
            <person name="Wortman J."/>
            <person name="Nusbaum C."/>
            <person name="Birren B."/>
        </authorList>
    </citation>
    <scope>NUCLEOTIDE SEQUENCE [LARGE SCALE GENOMIC DNA]</scope>
    <source>
        <strain evidence="3 4">ATCC 51366</strain>
    </source>
</reference>
<dbReference type="Proteomes" id="UP000004191">
    <property type="component" value="Unassembled WGS sequence"/>
</dbReference>